<dbReference type="InterPro" id="IPR013762">
    <property type="entry name" value="Integrase-like_cat_sf"/>
</dbReference>
<dbReference type="Pfam" id="PF00589">
    <property type="entry name" value="Phage_integrase"/>
    <property type="match status" value="1"/>
</dbReference>
<dbReference type="EMBL" id="BARW01003275">
    <property type="protein sequence ID" value="GAI65366.1"/>
    <property type="molecule type" value="Genomic_DNA"/>
</dbReference>
<organism evidence="3">
    <name type="scientific">marine sediment metagenome</name>
    <dbReference type="NCBI Taxonomy" id="412755"/>
    <lineage>
        <taxon>unclassified sequences</taxon>
        <taxon>metagenomes</taxon>
        <taxon>ecological metagenomes</taxon>
    </lineage>
</organism>
<dbReference type="GO" id="GO:0003677">
    <property type="term" value="F:DNA binding"/>
    <property type="evidence" value="ECO:0007669"/>
    <property type="project" value="InterPro"/>
</dbReference>
<dbReference type="SUPFAM" id="SSF56349">
    <property type="entry name" value="DNA breaking-rejoining enzymes"/>
    <property type="match status" value="1"/>
</dbReference>
<sequence>AGEIKEYLDLNEKKTKKQRLIYINSEVRNALEYYFDKTGIYHLDRYLFISDKTKINKPISRIRAWQLIQIWCREVGIKGRIGTHTIRKTAGYQMRIAGVAIELIQEVLGHQSISMTKRYLGITDDEVTKVLKNFNL</sequence>
<reference evidence="3" key="1">
    <citation type="journal article" date="2014" name="Front. Microbiol.">
        <title>High frequency of phylogenetically diverse reductive dehalogenase-homologous genes in deep subseafloor sedimentary metagenomes.</title>
        <authorList>
            <person name="Kawai M."/>
            <person name="Futagami T."/>
            <person name="Toyoda A."/>
            <person name="Takaki Y."/>
            <person name="Nishi S."/>
            <person name="Hori S."/>
            <person name="Arai W."/>
            <person name="Tsubouchi T."/>
            <person name="Morono Y."/>
            <person name="Uchiyama I."/>
            <person name="Ito T."/>
            <person name="Fujiyama A."/>
            <person name="Inagaki F."/>
            <person name="Takami H."/>
        </authorList>
    </citation>
    <scope>NUCLEOTIDE SEQUENCE</scope>
    <source>
        <strain evidence="3">Expedition CK06-06</strain>
    </source>
</reference>
<feature type="non-terminal residue" evidence="3">
    <location>
        <position position="1"/>
    </location>
</feature>
<dbReference type="InterPro" id="IPR002104">
    <property type="entry name" value="Integrase_catalytic"/>
</dbReference>
<protein>
    <recommendedName>
        <fullName evidence="2">Tyr recombinase domain-containing protein</fullName>
    </recommendedName>
</protein>
<dbReference type="GO" id="GO:0015074">
    <property type="term" value="P:DNA integration"/>
    <property type="evidence" value="ECO:0007669"/>
    <property type="project" value="InterPro"/>
</dbReference>
<proteinExistence type="predicted"/>
<keyword evidence="1" id="KW-0233">DNA recombination</keyword>
<comment type="caution">
    <text evidence="3">The sequence shown here is derived from an EMBL/GenBank/DDBJ whole genome shotgun (WGS) entry which is preliminary data.</text>
</comment>
<evidence type="ECO:0000313" key="3">
    <source>
        <dbReference type="EMBL" id="GAI65366.1"/>
    </source>
</evidence>
<evidence type="ECO:0000259" key="2">
    <source>
        <dbReference type="PROSITE" id="PS51898"/>
    </source>
</evidence>
<feature type="domain" description="Tyr recombinase" evidence="2">
    <location>
        <begin position="1"/>
        <end position="132"/>
    </location>
</feature>
<dbReference type="InterPro" id="IPR011010">
    <property type="entry name" value="DNA_brk_join_enz"/>
</dbReference>
<gene>
    <name evidence="3" type="ORF">S12H4_08472</name>
</gene>
<dbReference type="PROSITE" id="PS51898">
    <property type="entry name" value="TYR_RECOMBINASE"/>
    <property type="match status" value="1"/>
</dbReference>
<dbReference type="AlphaFoldDB" id="X1REC2"/>
<dbReference type="Gene3D" id="1.10.443.10">
    <property type="entry name" value="Intergrase catalytic core"/>
    <property type="match status" value="1"/>
</dbReference>
<accession>X1REC2</accession>
<name>X1REC2_9ZZZZ</name>
<evidence type="ECO:0000256" key="1">
    <source>
        <dbReference type="ARBA" id="ARBA00023172"/>
    </source>
</evidence>
<dbReference type="GO" id="GO:0006310">
    <property type="term" value="P:DNA recombination"/>
    <property type="evidence" value="ECO:0007669"/>
    <property type="project" value="UniProtKB-KW"/>
</dbReference>